<dbReference type="InterPro" id="IPR014284">
    <property type="entry name" value="RNA_pol_sigma-70_dom"/>
</dbReference>
<dbReference type="Gene3D" id="1.10.1740.10">
    <property type="match status" value="1"/>
</dbReference>
<dbReference type="InterPro" id="IPR032710">
    <property type="entry name" value="NTF2-like_dom_sf"/>
</dbReference>
<comment type="similarity">
    <text evidence="1">Belongs to the sigma-70 factor family. ECF subfamily.</text>
</comment>
<dbReference type="Gene3D" id="3.10.450.50">
    <property type="match status" value="1"/>
</dbReference>
<dbReference type="NCBIfam" id="TIGR02937">
    <property type="entry name" value="sigma70-ECF"/>
    <property type="match status" value="1"/>
</dbReference>
<dbReference type="InterPro" id="IPR036388">
    <property type="entry name" value="WH-like_DNA-bd_sf"/>
</dbReference>
<dbReference type="OrthoDB" id="3672769at2"/>
<reference evidence="8 9" key="1">
    <citation type="submission" date="2018-03" db="EMBL/GenBank/DDBJ databases">
        <title>Genomic Encyclopedia of Archaeal and Bacterial Type Strains, Phase II (KMG-II): from individual species to whole genera.</title>
        <authorList>
            <person name="Goeker M."/>
        </authorList>
    </citation>
    <scope>NUCLEOTIDE SEQUENCE [LARGE SCALE GENOMIC DNA]</scope>
    <source>
        <strain evidence="8 9">DSM 45601</strain>
    </source>
</reference>
<comment type="caution">
    <text evidence="8">The sequence shown here is derived from an EMBL/GenBank/DDBJ whole genome shotgun (WGS) entry which is preliminary data.</text>
</comment>
<evidence type="ECO:0000259" key="7">
    <source>
        <dbReference type="Pfam" id="PF08281"/>
    </source>
</evidence>
<dbReference type="PANTHER" id="PTHR30173">
    <property type="entry name" value="SIGMA 19 FACTOR"/>
    <property type="match status" value="1"/>
</dbReference>
<evidence type="ECO:0000256" key="3">
    <source>
        <dbReference type="ARBA" id="ARBA00023015"/>
    </source>
</evidence>
<keyword evidence="5" id="KW-0804">Transcription</keyword>
<dbReference type="Proteomes" id="UP000237846">
    <property type="component" value="Unassembled WGS sequence"/>
</dbReference>
<dbReference type="InterPro" id="IPR014303">
    <property type="entry name" value="RNA_pol_sigma-70_ECF"/>
</dbReference>
<evidence type="ECO:0000259" key="6">
    <source>
        <dbReference type="Pfam" id="PF04542"/>
    </source>
</evidence>
<dbReference type="Gene3D" id="1.10.10.10">
    <property type="entry name" value="Winged helix-like DNA-binding domain superfamily/Winged helix DNA-binding domain"/>
    <property type="match status" value="1"/>
</dbReference>
<dbReference type="EMBL" id="PVZC01000006">
    <property type="protein sequence ID" value="PRX97367.1"/>
    <property type="molecule type" value="Genomic_DNA"/>
</dbReference>
<dbReference type="SUPFAM" id="SSF88946">
    <property type="entry name" value="Sigma2 domain of RNA polymerase sigma factors"/>
    <property type="match status" value="1"/>
</dbReference>
<dbReference type="SUPFAM" id="SSF54427">
    <property type="entry name" value="NTF2-like"/>
    <property type="match status" value="1"/>
</dbReference>
<evidence type="ECO:0000313" key="9">
    <source>
        <dbReference type="Proteomes" id="UP000237846"/>
    </source>
</evidence>
<sequence length="305" mass="33792">MTTTDAVETFEGQRGRLFGLAYRLLGSAAEAEDAVQEAFLRWNGADQEQIASPPAWLTKVVTNLCLTALTSARARRERYVGPWLPEPVETSGDALGPLDTVERRDSVSFALLVLLERLTPAERAVFVLREAFGYGYGDIARTLDLSEPNCRQLYHRAGERVREGRARFGADDGKRRELVERFLDAAQDGELRGLEELLAADVTIWSDGGGKVSAARRPITGRDKVLRLLEGVARHFVRMRVERAEINGGSALLFWTGDELRMVLVPDLTDDGTAVSDLRLVANPDKLEHLARRLGGVTPRDLAWP</sequence>
<dbReference type="InterPro" id="IPR013325">
    <property type="entry name" value="RNA_pol_sigma_r2"/>
</dbReference>
<keyword evidence="9" id="KW-1185">Reference proteome</keyword>
<dbReference type="AlphaFoldDB" id="A0A2T0Q0P8"/>
<organism evidence="8 9">
    <name type="scientific">Allonocardiopsis opalescens</name>
    <dbReference type="NCBI Taxonomy" id="1144618"/>
    <lineage>
        <taxon>Bacteria</taxon>
        <taxon>Bacillati</taxon>
        <taxon>Actinomycetota</taxon>
        <taxon>Actinomycetes</taxon>
        <taxon>Streptosporangiales</taxon>
        <taxon>Allonocardiopsis</taxon>
    </lineage>
</organism>
<dbReference type="InterPro" id="IPR007627">
    <property type="entry name" value="RNA_pol_sigma70_r2"/>
</dbReference>
<feature type="domain" description="RNA polymerase sigma factor 70 region 4 type 2" evidence="7">
    <location>
        <begin position="110"/>
        <end position="157"/>
    </location>
</feature>
<dbReference type="InterPro" id="IPR052704">
    <property type="entry name" value="ECF_Sigma-70_Domain"/>
</dbReference>
<dbReference type="InterPro" id="IPR013249">
    <property type="entry name" value="RNA_pol_sigma70_r4_t2"/>
</dbReference>
<dbReference type="SUPFAM" id="SSF88659">
    <property type="entry name" value="Sigma3 and sigma4 domains of RNA polymerase sigma factors"/>
    <property type="match status" value="1"/>
</dbReference>
<dbReference type="NCBIfam" id="TIGR02957">
    <property type="entry name" value="SigX4"/>
    <property type="match status" value="1"/>
</dbReference>
<dbReference type="PANTHER" id="PTHR30173:SF36">
    <property type="entry name" value="ECF RNA POLYMERASE SIGMA FACTOR SIGJ"/>
    <property type="match status" value="1"/>
</dbReference>
<dbReference type="NCBIfam" id="NF007214">
    <property type="entry name" value="PRK09636.1"/>
    <property type="match status" value="1"/>
</dbReference>
<feature type="domain" description="RNA polymerase sigma-70 region 2" evidence="6">
    <location>
        <begin position="14"/>
        <end position="73"/>
    </location>
</feature>
<dbReference type="GO" id="GO:0016987">
    <property type="term" value="F:sigma factor activity"/>
    <property type="evidence" value="ECO:0007669"/>
    <property type="project" value="UniProtKB-KW"/>
</dbReference>
<evidence type="ECO:0000256" key="4">
    <source>
        <dbReference type="ARBA" id="ARBA00023082"/>
    </source>
</evidence>
<proteinExistence type="inferred from homology"/>
<keyword evidence="3" id="KW-0805">Transcription regulation</keyword>
<evidence type="ECO:0000256" key="2">
    <source>
        <dbReference type="ARBA" id="ARBA00011344"/>
    </source>
</evidence>
<comment type="subunit">
    <text evidence="2">Interacts transiently with the RNA polymerase catalytic core formed by RpoA, RpoB, RpoC and RpoZ (2 alpha, 1 beta, 1 beta' and 1 omega subunit) to form the RNA polymerase holoenzyme that can initiate transcription.</text>
</comment>
<keyword evidence="4" id="KW-0731">Sigma factor</keyword>
<evidence type="ECO:0000256" key="1">
    <source>
        <dbReference type="ARBA" id="ARBA00010641"/>
    </source>
</evidence>
<dbReference type="Pfam" id="PF08281">
    <property type="entry name" value="Sigma70_r4_2"/>
    <property type="match status" value="1"/>
</dbReference>
<dbReference type="Pfam" id="PF04542">
    <property type="entry name" value="Sigma70_r2"/>
    <property type="match status" value="1"/>
</dbReference>
<evidence type="ECO:0000313" key="8">
    <source>
        <dbReference type="EMBL" id="PRX97367.1"/>
    </source>
</evidence>
<evidence type="ECO:0000256" key="5">
    <source>
        <dbReference type="ARBA" id="ARBA00023163"/>
    </source>
</evidence>
<dbReference type="GO" id="GO:0003677">
    <property type="term" value="F:DNA binding"/>
    <property type="evidence" value="ECO:0007669"/>
    <property type="project" value="InterPro"/>
</dbReference>
<dbReference type="InterPro" id="IPR013324">
    <property type="entry name" value="RNA_pol_sigma_r3/r4-like"/>
</dbReference>
<gene>
    <name evidence="8" type="ORF">CLV72_106404</name>
</gene>
<protein>
    <submittedName>
        <fullName evidence="8">RNA polymerase ECF family sigma subunit</fullName>
    </submittedName>
</protein>
<dbReference type="RefSeq" id="WP_106249384.1">
    <property type="nucleotide sequence ID" value="NZ_PVZC01000006.1"/>
</dbReference>
<name>A0A2T0Q0P8_9ACTN</name>
<accession>A0A2T0Q0P8</accession>
<dbReference type="GO" id="GO:0006352">
    <property type="term" value="P:DNA-templated transcription initiation"/>
    <property type="evidence" value="ECO:0007669"/>
    <property type="project" value="InterPro"/>
</dbReference>